<feature type="compositionally biased region" description="Basic residues" evidence="3">
    <location>
        <begin position="92"/>
        <end position="106"/>
    </location>
</feature>
<comment type="subcellular location">
    <subcellularLocation>
        <location evidence="1">Nucleus</location>
    </subcellularLocation>
</comment>
<feature type="domain" description="HhH-GPD" evidence="4">
    <location>
        <begin position="705"/>
        <end position="870"/>
    </location>
</feature>
<reference evidence="6" key="1">
    <citation type="journal article" date="2017" name="Genome Biol.">
        <title>Comparative genomics reveals high biological diversity and specific adaptations in the industrially and medically important fungal genus Aspergillus.</title>
        <authorList>
            <person name="de Vries R.P."/>
            <person name="Riley R."/>
            <person name="Wiebenga A."/>
            <person name="Aguilar-Osorio G."/>
            <person name="Amillis S."/>
            <person name="Uchima C.A."/>
            <person name="Anderluh G."/>
            <person name="Asadollahi M."/>
            <person name="Askin M."/>
            <person name="Barry K."/>
            <person name="Battaglia E."/>
            <person name="Bayram O."/>
            <person name="Benocci T."/>
            <person name="Braus-Stromeyer S.A."/>
            <person name="Caldana C."/>
            <person name="Canovas D."/>
            <person name="Cerqueira G.C."/>
            <person name="Chen F."/>
            <person name="Chen W."/>
            <person name="Choi C."/>
            <person name="Clum A."/>
            <person name="Dos Santos R.A."/>
            <person name="Damasio A.R."/>
            <person name="Diallinas G."/>
            <person name="Emri T."/>
            <person name="Fekete E."/>
            <person name="Flipphi M."/>
            <person name="Freyberg S."/>
            <person name="Gallo A."/>
            <person name="Gournas C."/>
            <person name="Habgood R."/>
            <person name="Hainaut M."/>
            <person name="Harispe M.L."/>
            <person name="Henrissat B."/>
            <person name="Hilden K.S."/>
            <person name="Hope R."/>
            <person name="Hossain A."/>
            <person name="Karabika E."/>
            <person name="Karaffa L."/>
            <person name="Karanyi Z."/>
            <person name="Krasevec N."/>
            <person name="Kuo A."/>
            <person name="Kusch H."/>
            <person name="LaButti K."/>
            <person name="Lagendijk E.L."/>
            <person name="Lapidus A."/>
            <person name="Levasseur A."/>
            <person name="Lindquist E."/>
            <person name="Lipzen A."/>
            <person name="Logrieco A.F."/>
            <person name="MacCabe A."/>
            <person name="Maekelae M.R."/>
            <person name="Malavazi I."/>
            <person name="Melin P."/>
            <person name="Meyer V."/>
            <person name="Mielnichuk N."/>
            <person name="Miskei M."/>
            <person name="Molnar A.P."/>
            <person name="Mule G."/>
            <person name="Ngan C.Y."/>
            <person name="Orejas M."/>
            <person name="Orosz E."/>
            <person name="Ouedraogo J.P."/>
            <person name="Overkamp K.M."/>
            <person name="Park H.-S."/>
            <person name="Perrone G."/>
            <person name="Piumi F."/>
            <person name="Punt P.J."/>
            <person name="Ram A.F."/>
            <person name="Ramon A."/>
            <person name="Rauscher S."/>
            <person name="Record E."/>
            <person name="Riano-Pachon D.M."/>
            <person name="Robert V."/>
            <person name="Roehrig J."/>
            <person name="Ruller R."/>
            <person name="Salamov A."/>
            <person name="Salih N.S."/>
            <person name="Samson R.A."/>
            <person name="Sandor E."/>
            <person name="Sanguinetti M."/>
            <person name="Schuetze T."/>
            <person name="Sepcic K."/>
            <person name="Shelest E."/>
            <person name="Sherlock G."/>
            <person name="Sophianopoulou V."/>
            <person name="Squina F.M."/>
            <person name="Sun H."/>
            <person name="Susca A."/>
            <person name="Todd R.B."/>
            <person name="Tsang A."/>
            <person name="Unkles S.E."/>
            <person name="van de Wiele N."/>
            <person name="van Rossen-Uffink D."/>
            <person name="Oliveira J.V."/>
            <person name="Vesth T.C."/>
            <person name="Visser J."/>
            <person name="Yu J.-H."/>
            <person name="Zhou M."/>
            <person name="Andersen M.R."/>
            <person name="Archer D.B."/>
            <person name="Baker S.E."/>
            <person name="Benoit I."/>
            <person name="Brakhage A.A."/>
            <person name="Braus G.H."/>
            <person name="Fischer R."/>
            <person name="Frisvad J.C."/>
            <person name="Goldman G.H."/>
            <person name="Houbraken J."/>
            <person name="Oakley B."/>
            <person name="Pocsi I."/>
            <person name="Scazzocchio C."/>
            <person name="Seiboth B."/>
            <person name="vanKuyk P.A."/>
            <person name="Wortman J."/>
            <person name="Dyer P.S."/>
            <person name="Grigoriev I.V."/>
        </authorList>
    </citation>
    <scope>NUCLEOTIDE SEQUENCE [LARGE SCALE GENOMIC DNA]</scope>
    <source>
        <strain evidence="6">CBS 106.47</strain>
    </source>
</reference>
<sequence>MAGGKGVPTFPLVRISPPHINVDLHNSFDEVTQRTVDQILSDEASFENSFDDYSGSDGINGEDDMTRSGGHRTSAVTAATQSANVDSPYFPSKKRSKSQKVAQRHISRMDLDDEENDTASSTSVVGPNGHTIVDDGETLDDASEEDIVFASVDLDKRMDLLTFISSHPFMKKGEYPVLRSARRKFVRELRRKSRSLGMEEADLGKLVAYVKKIYLELYGSGQMNLDGSGFGEEIKDGQTSSPKSSNKDNKRKRGTGNDQVTTLKPEEKKTTSKKRKSLEPITNGHRKRCETDGPDTSVSTAKPPTSHSKVSGERITDAAKGMPAITIDLCPSGNESPEPVTTQNVPVKSPIAGQAADRHNDENHRLPTPPHSEEGHKQSSVEKKTTQSKEANAETLPSQQASIKRSMTLHSSPKFPGQHTIRDSEDEEDEDEEDKKTGLSQPVSAKNKLPSATQTKQPESLQSDTTQHPDRVLSKKEKNRRKRDNRKQRKKKQFRASLTNTEQVALSTSADDVQQGRDSKEANQTAKPDATVVDDLFISTTSDEVRSKYFIAPQKLPKGNVHCGERRNTHSENVLGRIPEETRILLSKLNLSSDFLSTDSDLSDVPSDFDGIPFDYSLDVSPIQAQCVSEAVEPSTPTKATSIGAAHVLPRTPRLRPQKISPYFPKPLVDPDSCLPFPPIDAPSFGLVQEQLAHDPFRLLIATIFLNRTRGGVALPVLFKVFDRFPTVEAMASTDPSTLASMIHCLGFQNQRAKKCIALAQTWLAFPPTKGKRYRKLHYPCKGDGRDIGADETIADDDARVGWEIAHLPGVGPYSLDSWRIFCRDELRGLASDWRGQGASKMSFSPEWKSVLPQDKELRAYLTWMWLKEGWVWDRHTGERTPASERVMRAARRGGVAHEEDGNWVLEMSPVKKASNGLTAWS</sequence>
<feature type="compositionally biased region" description="Polar residues" evidence="3">
    <location>
        <begin position="74"/>
        <end position="85"/>
    </location>
</feature>
<accession>A0A1M3T1R5</accession>
<dbReference type="GO" id="GO:0003824">
    <property type="term" value="F:catalytic activity"/>
    <property type="evidence" value="ECO:0007669"/>
    <property type="project" value="InterPro"/>
</dbReference>
<evidence type="ECO:0000256" key="2">
    <source>
        <dbReference type="ARBA" id="ARBA00023242"/>
    </source>
</evidence>
<dbReference type="PANTHER" id="PTHR15074:SF0">
    <property type="entry name" value="METHYL-CPG-BINDING DOMAIN PROTEIN 4-LIKE PROTEIN"/>
    <property type="match status" value="1"/>
</dbReference>
<dbReference type="Gene3D" id="1.10.340.30">
    <property type="entry name" value="Hypothetical protein, domain 2"/>
    <property type="match status" value="1"/>
</dbReference>
<dbReference type="PANTHER" id="PTHR15074">
    <property type="entry name" value="METHYL-CPG-BINDING PROTEIN"/>
    <property type="match status" value="1"/>
</dbReference>
<dbReference type="SMART" id="SM00478">
    <property type="entry name" value="ENDO3c"/>
    <property type="match status" value="1"/>
</dbReference>
<dbReference type="GO" id="GO:0003677">
    <property type="term" value="F:DNA binding"/>
    <property type="evidence" value="ECO:0007669"/>
    <property type="project" value="InterPro"/>
</dbReference>
<feature type="region of interest" description="Disordered" evidence="3">
    <location>
        <begin position="47"/>
        <end position="138"/>
    </location>
</feature>
<evidence type="ECO:0000259" key="4">
    <source>
        <dbReference type="SMART" id="SM00478"/>
    </source>
</evidence>
<evidence type="ECO:0000313" key="5">
    <source>
        <dbReference type="EMBL" id="OJZ80688.1"/>
    </source>
</evidence>
<dbReference type="InterPro" id="IPR011257">
    <property type="entry name" value="DNA_glycosylase"/>
</dbReference>
<dbReference type="OrthoDB" id="10265068at2759"/>
<gene>
    <name evidence="5" type="ORF">ASPFODRAFT_200271</name>
</gene>
<evidence type="ECO:0000256" key="3">
    <source>
        <dbReference type="SAM" id="MobiDB-lite"/>
    </source>
</evidence>
<feature type="compositionally biased region" description="Polar residues" evidence="3">
    <location>
        <begin position="333"/>
        <end position="346"/>
    </location>
</feature>
<protein>
    <recommendedName>
        <fullName evidence="4">HhH-GPD domain-containing protein</fullName>
    </recommendedName>
</protein>
<proteinExistence type="predicted"/>
<organism evidence="5 6">
    <name type="scientific">Aspergillus luchuensis (strain CBS 106.47)</name>
    <dbReference type="NCBI Taxonomy" id="1137211"/>
    <lineage>
        <taxon>Eukaryota</taxon>
        <taxon>Fungi</taxon>
        <taxon>Dikarya</taxon>
        <taxon>Ascomycota</taxon>
        <taxon>Pezizomycotina</taxon>
        <taxon>Eurotiomycetes</taxon>
        <taxon>Eurotiomycetidae</taxon>
        <taxon>Eurotiales</taxon>
        <taxon>Aspergillaceae</taxon>
        <taxon>Aspergillus</taxon>
        <taxon>Aspergillus subgen. Circumdati</taxon>
    </lineage>
</organism>
<feature type="compositionally biased region" description="Basic and acidic residues" evidence="3">
    <location>
        <begin position="467"/>
        <end position="476"/>
    </location>
</feature>
<evidence type="ECO:0000313" key="6">
    <source>
        <dbReference type="Proteomes" id="UP000184063"/>
    </source>
</evidence>
<feature type="compositionally biased region" description="Polar residues" evidence="3">
    <location>
        <begin position="395"/>
        <end position="411"/>
    </location>
</feature>
<feature type="region of interest" description="Disordered" evidence="3">
    <location>
        <begin position="229"/>
        <end position="527"/>
    </location>
</feature>
<feature type="compositionally biased region" description="Polar residues" evidence="3">
    <location>
        <begin position="496"/>
        <end position="512"/>
    </location>
</feature>
<name>A0A1M3T1R5_ASPLC</name>
<keyword evidence="2" id="KW-0539">Nucleus</keyword>
<feature type="compositionally biased region" description="Polar residues" evidence="3">
    <location>
        <begin position="294"/>
        <end position="309"/>
    </location>
</feature>
<feature type="compositionally biased region" description="Basic and acidic residues" evidence="3">
    <location>
        <begin position="356"/>
        <end position="387"/>
    </location>
</feature>
<dbReference type="EMBL" id="KV878253">
    <property type="protein sequence ID" value="OJZ80688.1"/>
    <property type="molecule type" value="Genomic_DNA"/>
</dbReference>
<dbReference type="InterPro" id="IPR003265">
    <property type="entry name" value="HhH-GPD_domain"/>
</dbReference>
<dbReference type="SUPFAM" id="SSF48150">
    <property type="entry name" value="DNA-glycosylase"/>
    <property type="match status" value="1"/>
</dbReference>
<dbReference type="FunFam" id="1.10.340.30:FF:000020">
    <property type="entry name" value="Pre-mRNA splicing factor, putative"/>
    <property type="match status" value="1"/>
</dbReference>
<dbReference type="Proteomes" id="UP000184063">
    <property type="component" value="Unassembled WGS sequence"/>
</dbReference>
<dbReference type="AlphaFoldDB" id="A0A1M3T1R5"/>
<dbReference type="VEuPathDB" id="FungiDB:ASPFODRAFT_200271"/>
<feature type="compositionally biased region" description="Acidic residues" evidence="3">
    <location>
        <begin position="424"/>
        <end position="433"/>
    </location>
</feature>
<dbReference type="InterPro" id="IPR045138">
    <property type="entry name" value="MeCP2/MBD4"/>
</dbReference>
<dbReference type="GO" id="GO:0006285">
    <property type="term" value="P:base-excision repair, AP site formation"/>
    <property type="evidence" value="ECO:0007669"/>
    <property type="project" value="UniProtKB-ARBA"/>
</dbReference>
<evidence type="ECO:0000256" key="1">
    <source>
        <dbReference type="ARBA" id="ARBA00004123"/>
    </source>
</evidence>
<dbReference type="Pfam" id="PF00730">
    <property type="entry name" value="HhH-GPD"/>
    <property type="match status" value="1"/>
</dbReference>
<feature type="compositionally biased region" description="Basic residues" evidence="3">
    <location>
        <begin position="477"/>
        <end position="494"/>
    </location>
</feature>
<dbReference type="GO" id="GO:0005634">
    <property type="term" value="C:nucleus"/>
    <property type="evidence" value="ECO:0007669"/>
    <property type="project" value="UniProtKB-SubCell"/>
</dbReference>
<feature type="compositionally biased region" description="Polar residues" evidence="3">
    <location>
        <begin position="438"/>
        <end position="466"/>
    </location>
</feature>